<name>A0ABV9E9G0_9ACTN</name>
<keyword evidence="2" id="KW-1185">Reference proteome</keyword>
<dbReference type="RefSeq" id="WP_262843049.1">
    <property type="nucleotide sequence ID" value="NZ_JANZYP010000015.1"/>
</dbReference>
<proteinExistence type="predicted"/>
<dbReference type="CDD" id="cd00093">
    <property type="entry name" value="HTH_XRE"/>
    <property type="match status" value="1"/>
</dbReference>
<reference evidence="2" key="1">
    <citation type="journal article" date="2019" name="Int. J. Syst. Evol. Microbiol.">
        <title>The Global Catalogue of Microorganisms (GCM) 10K type strain sequencing project: providing services to taxonomists for standard genome sequencing and annotation.</title>
        <authorList>
            <consortium name="The Broad Institute Genomics Platform"/>
            <consortium name="The Broad Institute Genome Sequencing Center for Infectious Disease"/>
            <person name="Wu L."/>
            <person name="Ma J."/>
        </authorList>
    </citation>
    <scope>NUCLEOTIDE SEQUENCE [LARGE SCALE GENOMIC DNA]</scope>
    <source>
        <strain evidence="2">CCUG 49560</strain>
    </source>
</reference>
<sequence length="440" mass="48258">MSREPDPVDASLSPGHLLGAALRHWRMHRGLALPTLAPMVLTSTSALSKMERGERKATRDVVGRLDEVLRADGFLVALYAASIGGEIPASADTAFQWDSDGMDRLRRRLLGGIATVGASAALPPIEELEHLRSVVDRAVGRPGIAEWEETAWEYAHAVFSPAISDVIRDLSVDILAIQHSMTSVPSAEISRWLRVNAQVTMLMAYALGCAGHSRESHHWWGSAQRAAEQTGDHDLLALMYAREAVQALHERRPLPLVLSRTTRALDLTQGRACVATGSALGARAHVYALMGHAADAYADLDEQARIFQRLPERITSDRLLVEGWPETRVLYSRSLVYTLTGHSDVDAAQRQAMDAYPSETSRQRTQVELHCAYSEVQRGHIDSGLTHARTVLDRMPPDHINSFMLHNAAAIATAVPAMESTRPTVIEYRKLFALPGAGRT</sequence>
<dbReference type="InterPro" id="IPR010982">
    <property type="entry name" value="Lambda_DNA-bd_dom_sf"/>
</dbReference>
<protein>
    <submittedName>
        <fullName evidence="1">Helix-turn-helix domain-containing protein</fullName>
    </submittedName>
</protein>
<accession>A0ABV9E9G0</accession>
<dbReference type="InterPro" id="IPR001387">
    <property type="entry name" value="Cro/C1-type_HTH"/>
</dbReference>
<dbReference type="Pfam" id="PF13560">
    <property type="entry name" value="HTH_31"/>
    <property type="match status" value="1"/>
</dbReference>
<evidence type="ECO:0000313" key="2">
    <source>
        <dbReference type="Proteomes" id="UP001595891"/>
    </source>
</evidence>
<organism evidence="1 2">
    <name type="scientific">Sphaerisporangium corydalis</name>
    <dbReference type="NCBI Taxonomy" id="1441875"/>
    <lineage>
        <taxon>Bacteria</taxon>
        <taxon>Bacillati</taxon>
        <taxon>Actinomycetota</taxon>
        <taxon>Actinomycetes</taxon>
        <taxon>Streptosporangiales</taxon>
        <taxon>Streptosporangiaceae</taxon>
        <taxon>Sphaerisporangium</taxon>
    </lineage>
</organism>
<dbReference type="SUPFAM" id="SSF47413">
    <property type="entry name" value="lambda repressor-like DNA-binding domains"/>
    <property type="match status" value="1"/>
</dbReference>
<dbReference type="Proteomes" id="UP001595891">
    <property type="component" value="Unassembled WGS sequence"/>
</dbReference>
<comment type="caution">
    <text evidence="1">The sequence shown here is derived from an EMBL/GenBank/DDBJ whole genome shotgun (WGS) entry which is preliminary data.</text>
</comment>
<evidence type="ECO:0000313" key="1">
    <source>
        <dbReference type="EMBL" id="MFC4585463.1"/>
    </source>
</evidence>
<gene>
    <name evidence="1" type="ORF">ACFO8L_05245</name>
</gene>
<dbReference type="EMBL" id="JBHSFN010000002">
    <property type="protein sequence ID" value="MFC4585463.1"/>
    <property type="molecule type" value="Genomic_DNA"/>
</dbReference>
<dbReference type="Gene3D" id="1.10.260.40">
    <property type="entry name" value="lambda repressor-like DNA-binding domains"/>
    <property type="match status" value="1"/>
</dbReference>